<dbReference type="EMBL" id="FOKA01000016">
    <property type="protein sequence ID" value="SFB34555.1"/>
    <property type="molecule type" value="Genomic_DNA"/>
</dbReference>
<evidence type="ECO:0000256" key="1">
    <source>
        <dbReference type="SAM" id="MobiDB-lite"/>
    </source>
</evidence>
<accession>A0A1I1A9B6</accession>
<evidence type="ECO:0000313" key="3">
    <source>
        <dbReference type="EMBL" id="SFB34555.1"/>
    </source>
</evidence>
<dbReference type="Proteomes" id="UP000199012">
    <property type="component" value="Unassembled WGS sequence"/>
</dbReference>
<proteinExistence type="predicted"/>
<feature type="compositionally biased region" description="Basic and acidic residues" evidence="1">
    <location>
        <begin position="204"/>
        <end position="216"/>
    </location>
</feature>
<keyword evidence="4" id="KW-1185">Reference proteome</keyword>
<dbReference type="PROSITE" id="PS51671">
    <property type="entry name" value="ACT"/>
    <property type="match status" value="1"/>
</dbReference>
<evidence type="ECO:0000313" key="4">
    <source>
        <dbReference type="Proteomes" id="UP000199012"/>
    </source>
</evidence>
<gene>
    <name evidence="3" type="ORF">SAMN05421867_11631</name>
</gene>
<name>A0A1I1A9B6_9CELL</name>
<feature type="region of interest" description="Disordered" evidence="1">
    <location>
        <begin position="188"/>
        <end position="216"/>
    </location>
</feature>
<organism evidence="3 4">
    <name type="scientific">Cellulomonas marina</name>
    <dbReference type="NCBI Taxonomy" id="988821"/>
    <lineage>
        <taxon>Bacteria</taxon>
        <taxon>Bacillati</taxon>
        <taxon>Actinomycetota</taxon>
        <taxon>Actinomycetes</taxon>
        <taxon>Micrococcales</taxon>
        <taxon>Cellulomonadaceae</taxon>
        <taxon>Cellulomonas</taxon>
    </lineage>
</organism>
<dbReference type="STRING" id="988821.SAMN05421867_11631"/>
<protein>
    <recommendedName>
        <fullName evidence="2">ACT domain-containing protein</fullName>
    </recommendedName>
</protein>
<dbReference type="OrthoDB" id="5146014at2"/>
<evidence type="ECO:0000259" key="2">
    <source>
        <dbReference type="PROSITE" id="PS51671"/>
    </source>
</evidence>
<feature type="domain" description="ACT" evidence="2">
    <location>
        <begin position="20"/>
        <end position="101"/>
    </location>
</feature>
<reference evidence="4" key="1">
    <citation type="submission" date="2016-10" db="EMBL/GenBank/DDBJ databases">
        <authorList>
            <person name="Varghese N."/>
            <person name="Submissions S."/>
        </authorList>
    </citation>
    <scope>NUCLEOTIDE SEQUENCE [LARGE SCALE GENOMIC DNA]</scope>
    <source>
        <strain evidence="4">CGMCC 4.6945</strain>
    </source>
</reference>
<dbReference type="InterPro" id="IPR002912">
    <property type="entry name" value="ACT_dom"/>
</dbReference>
<sequence length="216" mass="22679">MSAPDEGRAPLAAEDEERWVAYVRADHRTGTVAALAGVFATRGVNFDSLAGSPGSRVPAADGTVEPGLVVVTFWATPRRQRLLTRSVERLAAVRRVQVRSAGHPDVRAAAVVRLPARSTFRPPDDSAVRWTGEPQGQGPLLVEGRLADVEAVLDAAEAAGAVASAVVLEPLPPAELMAEASTSILDEVHDGAGGRAGGGLPFRDAAEAVREDRDRR</sequence>
<dbReference type="AlphaFoldDB" id="A0A1I1A9B6"/>
<dbReference type="RefSeq" id="WP_090034270.1">
    <property type="nucleotide sequence ID" value="NZ_BONM01000032.1"/>
</dbReference>